<evidence type="ECO:0000313" key="2">
    <source>
        <dbReference type="Proteomes" id="UP000823775"/>
    </source>
</evidence>
<reference evidence="1 2" key="1">
    <citation type="journal article" date="2021" name="BMC Genomics">
        <title>Datura genome reveals duplications of psychoactive alkaloid biosynthetic genes and high mutation rate following tissue culture.</title>
        <authorList>
            <person name="Rajewski A."/>
            <person name="Carter-House D."/>
            <person name="Stajich J."/>
            <person name="Litt A."/>
        </authorList>
    </citation>
    <scope>NUCLEOTIDE SEQUENCE [LARGE SCALE GENOMIC DNA]</scope>
    <source>
        <strain evidence="1">AR-01</strain>
    </source>
</reference>
<accession>A0ABS8UXL1</accession>
<comment type="caution">
    <text evidence="1">The sequence shown here is derived from an EMBL/GenBank/DDBJ whole genome shotgun (WGS) entry which is preliminary data.</text>
</comment>
<feature type="non-terminal residue" evidence="1">
    <location>
        <position position="1"/>
    </location>
</feature>
<gene>
    <name evidence="1" type="ORF">HAX54_024233</name>
</gene>
<name>A0ABS8UXL1_DATST</name>
<evidence type="ECO:0000313" key="1">
    <source>
        <dbReference type="EMBL" id="MCD9639598.1"/>
    </source>
</evidence>
<keyword evidence="2" id="KW-1185">Reference proteome</keyword>
<sequence length="61" mass="7164">IFKTKMMEELNLRRSYRETVTCVPQSRHVSSRWHAGRAESLLEMVYVPQVGSAICKCYMKK</sequence>
<dbReference type="Proteomes" id="UP000823775">
    <property type="component" value="Unassembled WGS sequence"/>
</dbReference>
<dbReference type="EMBL" id="JACEIK010002953">
    <property type="protein sequence ID" value="MCD9639598.1"/>
    <property type="molecule type" value="Genomic_DNA"/>
</dbReference>
<organism evidence="1 2">
    <name type="scientific">Datura stramonium</name>
    <name type="common">Jimsonweed</name>
    <name type="synonym">Common thornapple</name>
    <dbReference type="NCBI Taxonomy" id="4076"/>
    <lineage>
        <taxon>Eukaryota</taxon>
        <taxon>Viridiplantae</taxon>
        <taxon>Streptophyta</taxon>
        <taxon>Embryophyta</taxon>
        <taxon>Tracheophyta</taxon>
        <taxon>Spermatophyta</taxon>
        <taxon>Magnoliopsida</taxon>
        <taxon>eudicotyledons</taxon>
        <taxon>Gunneridae</taxon>
        <taxon>Pentapetalae</taxon>
        <taxon>asterids</taxon>
        <taxon>lamiids</taxon>
        <taxon>Solanales</taxon>
        <taxon>Solanaceae</taxon>
        <taxon>Solanoideae</taxon>
        <taxon>Datureae</taxon>
        <taxon>Datura</taxon>
    </lineage>
</organism>
<proteinExistence type="predicted"/>
<protein>
    <submittedName>
        <fullName evidence="1">Uncharacterized protein</fullName>
    </submittedName>
</protein>